<dbReference type="PANTHER" id="PTHR47959">
    <property type="entry name" value="ATP-DEPENDENT RNA HELICASE RHLE-RELATED"/>
    <property type="match status" value="1"/>
</dbReference>
<keyword evidence="9" id="KW-1185">Reference proteome</keyword>
<dbReference type="InterPro" id="IPR027417">
    <property type="entry name" value="P-loop_NTPase"/>
</dbReference>
<feature type="domain" description="Helicase ATP-binding" evidence="6">
    <location>
        <begin position="26"/>
        <end position="194"/>
    </location>
</feature>
<evidence type="ECO:0000256" key="2">
    <source>
        <dbReference type="ARBA" id="ARBA00022801"/>
    </source>
</evidence>
<organism evidence="8 9">
    <name type="scientific">Parabacteroides chartae</name>
    <dbReference type="NCBI Taxonomy" id="1037355"/>
    <lineage>
        <taxon>Bacteria</taxon>
        <taxon>Pseudomonadati</taxon>
        <taxon>Bacteroidota</taxon>
        <taxon>Bacteroidia</taxon>
        <taxon>Bacteroidales</taxon>
        <taxon>Tannerellaceae</taxon>
        <taxon>Parabacteroides</taxon>
    </lineage>
</organism>
<dbReference type="GO" id="GO:0005524">
    <property type="term" value="F:ATP binding"/>
    <property type="evidence" value="ECO:0007669"/>
    <property type="project" value="UniProtKB-KW"/>
</dbReference>
<accession>A0A1T5CAD6</accession>
<keyword evidence="3 8" id="KW-0347">Helicase</keyword>
<dbReference type="Pfam" id="PF00270">
    <property type="entry name" value="DEAD"/>
    <property type="match status" value="1"/>
</dbReference>
<dbReference type="InterPro" id="IPR012677">
    <property type="entry name" value="Nucleotide-bd_a/b_plait_sf"/>
</dbReference>
<dbReference type="InterPro" id="IPR011545">
    <property type="entry name" value="DEAD/DEAH_box_helicase_dom"/>
</dbReference>
<dbReference type="PANTHER" id="PTHR47959:SF1">
    <property type="entry name" value="ATP-DEPENDENT RNA HELICASE DBPA"/>
    <property type="match status" value="1"/>
</dbReference>
<dbReference type="SMART" id="SM00490">
    <property type="entry name" value="HELICc"/>
    <property type="match status" value="1"/>
</dbReference>
<keyword evidence="1" id="KW-0547">Nucleotide-binding</keyword>
<dbReference type="SUPFAM" id="SSF52540">
    <property type="entry name" value="P-loop containing nucleoside triphosphate hydrolases"/>
    <property type="match status" value="1"/>
</dbReference>
<dbReference type="InterPro" id="IPR050079">
    <property type="entry name" value="DEAD_box_RNA_helicase"/>
</dbReference>
<dbReference type="Gene3D" id="3.30.70.330">
    <property type="match status" value="1"/>
</dbReference>
<evidence type="ECO:0000259" key="6">
    <source>
        <dbReference type="PROSITE" id="PS51192"/>
    </source>
</evidence>
<evidence type="ECO:0000313" key="8">
    <source>
        <dbReference type="EMBL" id="SKB56343.1"/>
    </source>
</evidence>
<dbReference type="CDD" id="cd12252">
    <property type="entry name" value="RRM_DbpA"/>
    <property type="match status" value="1"/>
</dbReference>
<dbReference type="Gene3D" id="3.40.50.300">
    <property type="entry name" value="P-loop containing nucleotide triphosphate hydrolases"/>
    <property type="match status" value="2"/>
</dbReference>
<evidence type="ECO:0000256" key="5">
    <source>
        <dbReference type="ARBA" id="ARBA00038437"/>
    </source>
</evidence>
<dbReference type="InterPro" id="IPR044742">
    <property type="entry name" value="DEAD/DEAH_RhlB"/>
</dbReference>
<dbReference type="InterPro" id="IPR005580">
    <property type="entry name" value="DbpA/CsdA_RNA-bd_dom"/>
</dbReference>
<dbReference type="InterPro" id="IPR001650">
    <property type="entry name" value="Helicase_C-like"/>
</dbReference>
<dbReference type="PROSITE" id="PS51194">
    <property type="entry name" value="HELICASE_CTER"/>
    <property type="match status" value="1"/>
</dbReference>
<reference evidence="9" key="1">
    <citation type="submission" date="2017-02" db="EMBL/GenBank/DDBJ databases">
        <authorList>
            <person name="Varghese N."/>
            <person name="Submissions S."/>
        </authorList>
    </citation>
    <scope>NUCLEOTIDE SEQUENCE [LARGE SCALE GENOMIC DNA]</scope>
    <source>
        <strain evidence="9">DSM 24967</strain>
    </source>
</reference>
<dbReference type="CDD" id="cd18787">
    <property type="entry name" value="SF2_C_DEAD"/>
    <property type="match status" value="1"/>
</dbReference>
<evidence type="ECO:0000256" key="1">
    <source>
        <dbReference type="ARBA" id="ARBA00022741"/>
    </source>
</evidence>
<dbReference type="RefSeq" id="WP_079683322.1">
    <property type="nucleotide sequence ID" value="NZ_FUYQ01000011.1"/>
</dbReference>
<dbReference type="Proteomes" id="UP000190852">
    <property type="component" value="Unassembled WGS sequence"/>
</dbReference>
<dbReference type="CDD" id="cd00268">
    <property type="entry name" value="DEADc"/>
    <property type="match status" value="1"/>
</dbReference>
<name>A0A1T5CAD6_9BACT</name>
<comment type="similarity">
    <text evidence="5">Belongs to the DEAD box helicase family.</text>
</comment>
<evidence type="ECO:0000313" key="9">
    <source>
        <dbReference type="Proteomes" id="UP000190852"/>
    </source>
</evidence>
<dbReference type="AlphaFoldDB" id="A0A1T5CAD6"/>
<dbReference type="PROSITE" id="PS51192">
    <property type="entry name" value="HELICASE_ATP_BIND_1"/>
    <property type="match status" value="1"/>
</dbReference>
<dbReference type="GO" id="GO:0005829">
    <property type="term" value="C:cytosol"/>
    <property type="evidence" value="ECO:0007669"/>
    <property type="project" value="TreeGrafter"/>
</dbReference>
<dbReference type="SMART" id="SM00487">
    <property type="entry name" value="DEXDc"/>
    <property type="match status" value="1"/>
</dbReference>
<evidence type="ECO:0000256" key="4">
    <source>
        <dbReference type="ARBA" id="ARBA00022840"/>
    </source>
</evidence>
<keyword evidence="2" id="KW-0378">Hydrolase</keyword>
<dbReference type="EMBL" id="FUYQ01000011">
    <property type="protein sequence ID" value="SKB56343.1"/>
    <property type="molecule type" value="Genomic_DNA"/>
</dbReference>
<dbReference type="GO" id="GO:0016787">
    <property type="term" value="F:hydrolase activity"/>
    <property type="evidence" value="ECO:0007669"/>
    <property type="project" value="UniProtKB-KW"/>
</dbReference>
<feature type="domain" description="Helicase C-terminal" evidence="7">
    <location>
        <begin position="217"/>
        <end position="361"/>
    </location>
</feature>
<proteinExistence type="inferred from homology"/>
<sequence>MQNNPIIKHALNGTGITELNEMQQAVLKAGTSRDMILLSPTGSGKTLAFLLPLLSTFTNEEKKIQALIIAPSRELALQIESVFRSLGSGYKVNCCYGGHPMRTEKKSLEHPPTLLIGTPGRLVDHIERGNVDLETVRTLILDEFDKSLELGFTEEMKVILSHLPRVKRRVLTSATSAIEIPAFTGITEPVRLSFLEDKKKEEGQLSIRLVRSPIKDKLDTLYRLLGELNGESALVFCNLREAVERVKDYLGSQGVEAGMFHGGMEQLDRERELSFFRNGSTTVFVSTDLAARGLDIQEVKHVIHYHLPVNEEAYVHRNGRTARMHATGNAWLILNDVETVPEYIVQEPEEYYLPSKVKEPVRPEWVTLTMNRGKRDKLSKKDIVGFLFQKGGLEKDQLGIIEVKEGSSFAAVKREAFAAMLERIRNEKIKNMKAIFK</sequence>
<dbReference type="Pfam" id="PF00271">
    <property type="entry name" value="Helicase_C"/>
    <property type="match status" value="1"/>
</dbReference>
<keyword evidence="4" id="KW-0067">ATP-binding</keyword>
<dbReference type="InterPro" id="IPR014001">
    <property type="entry name" value="Helicase_ATP-bd"/>
</dbReference>
<protein>
    <submittedName>
        <fullName evidence="8">Superfamily II DNA and RNA helicase</fullName>
    </submittedName>
</protein>
<dbReference type="GO" id="GO:0003724">
    <property type="term" value="F:RNA helicase activity"/>
    <property type="evidence" value="ECO:0007669"/>
    <property type="project" value="TreeGrafter"/>
</dbReference>
<dbReference type="Pfam" id="PF03880">
    <property type="entry name" value="DbpA"/>
    <property type="match status" value="1"/>
</dbReference>
<gene>
    <name evidence="8" type="ORF">SAMN05660349_01786</name>
</gene>
<evidence type="ECO:0000256" key="3">
    <source>
        <dbReference type="ARBA" id="ARBA00022806"/>
    </source>
</evidence>
<evidence type="ECO:0000259" key="7">
    <source>
        <dbReference type="PROSITE" id="PS51194"/>
    </source>
</evidence>
<dbReference type="GO" id="GO:0003676">
    <property type="term" value="F:nucleic acid binding"/>
    <property type="evidence" value="ECO:0007669"/>
    <property type="project" value="InterPro"/>
</dbReference>